<dbReference type="AlphaFoldDB" id="A0A2C5WZW5"/>
<dbReference type="GO" id="GO:0006367">
    <property type="term" value="P:transcription initiation at RNA polymerase II promoter"/>
    <property type="evidence" value="ECO:0007669"/>
    <property type="project" value="InterPro"/>
</dbReference>
<dbReference type="InterPro" id="IPR039997">
    <property type="entry name" value="TFE"/>
</dbReference>
<dbReference type="EMBL" id="APWK03000094">
    <property type="protein sequence ID" value="PHH51406.1"/>
    <property type="molecule type" value="Genomic_DNA"/>
</dbReference>
<dbReference type="Proteomes" id="UP000222788">
    <property type="component" value="Unassembled WGS sequence"/>
</dbReference>
<keyword evidence="4" id="KW-0396">Initiation factor</keyword>
<keyword evidence="4" id="KW-0648">Protein biosynthesis</keyword>
<dbReference type="GO" id="GO:0003743">
    <property type="term" value="F:translation initiation factor activity"/>
    <property type="evidence" value="ECO:0007669"/>
    <property type="project" value="UniProtKB-KW"/>
</dbReference>
<evidence type="ECO:0000313" key="5">
    <source>
        <dbReference type="Proteomes" id="UP000222788"/>
    </source>
</evidence>
<dbReference type="OrthoDB" id="361102at2759"/>
<dbReference type="GO" id="GO:0005673">
    <property type="term" value="C:transcription factor TFIIE complex"/>
    <property type="evidence" value="ECO:0007669"/>
    <property type="project" value="TreeGrafter"/>
</dbReference>
<dbReference type="SUPFAM" id="SSF57783">
    <property type="entry name" value="Zinc beta-ribbon"/>
    <property type="match status" value="1"/>
</dbReference>
<feature type="domain" description="HTH TFE/IIEalpha-type" evidence="3">
    <location>
        <begin position="4"/>
        <end position="95"/>
    </location>
</feature>
<dbReference type="InterPro" id="IPR024550">
    <property type="entry name" value="TFIIEa/SarR/Rpc3_HTH_dom"/>
</dbReference>
<name>A0A2C5WZW5_9PEZI</name>
<keyword evidence="1" id="KW-0805">Transcription regulation</keyword>
<dbReference type="PANTHER" id="PTHR13097">
    <property type="entry name" value="TRANSCRIPTION INITIATION FACTOR IIE, ALPHA SUBUNIT"/>
    <property type="match status" value="1"/>
</dbReference>
<proteinExistence type="predicted"/>
<organism evidence="4 5">
    <name type="scientific">Ceratocystis fimbriata CBS 114723</name>
    <dbReference type="NCBI Taxonomy" id="1035309"/>
    <lineage>
        <taxon>Eukaryota</taxon>
        <taxon>Fungi</taxon>
        <taxon>Dikarya</taxon>
        <taxon>Ascomycota</taxon>
        <taxon>Pezizomycotina</taxon>
        <taxon>Sordariomycetes</taxon>
        <taxon>Hypocreomycetidae</taxon>
        <taxon>Microascales</taxon>
        <taxon>Ceratocystidaceae</taxon>
        <taxon>Ceratocystis</taxon>
    </lineage>
</organism>
<reference evidence="4 5" key="1">
    <citation type="journal article" date="2013" name="Fungal Biol.">
        <title>Analysis of microsatellite markers in the genome of the plant pathogen Ceratocystis fimbriata.</title>
        <authorList>
            <person name="Simpson M.C."/>
            <person name="Wilken P.M."/>
            <person name="Coetzee M.P."/>
            <person name="Wingfield M.J."/>
            <person name="Wingfield B.D."/>
        </authorList>
    </citation>
    <scope>NUCLEOTIDE SEQUENCE [LARGE SCALE GENOMIC DNA]</scope>
    <source>
        <strain evidence="4 5">CBS 114723</strain>
    </source>
</reference>
<comment type="caution">
    <text evidence="4">The sequence shown here is derived from an EMBL/GenBank/DDBJ whole genome shotgun (WGS) entry which is preliminary data.</text>
</comment>
<keyword evidence="2" id="KW-0804">Transcription</keyword>
<protein>
    <submittedName>
        <fullName evidence="4">Transcription initiation factor IIE subunit alpha</fullName>
    </submittedName>
</protein>
<evidence type="ECO:0000256" key="2">
    <source>
        <dbReference type="ARBA" id="ARBA00023163"/>
    </source>
</evidence>
<evidence type="ECO:0000256" key="1">
    <source>
        <dbReference type="ARBA" id="ARBA00023015"/>
    </source>
</evidence>
<reference evidence="4 5" key="2">
    <citation type="journal article" date="2013" name="IMA Fungus">
        <title>IMA Genome-F 1: Ceratocystis fimbriata: Draft nuclear genome sequence for the plant pathogen, Ceratocystis fimbriata.</title>
        <authorList>
            <person name="Wilken P.M."/>
            <person name="Steenkamp E.T."/>
            <person name="Wingfield M.J."/>
            <person name="de Beer Z.W."/>
            <person name="Wingfield B.D."/>
        </authorList>
    </citation>
    <scope>NUCLEOTIDE SEQUENCE [LARGE SCALE GENOMIC DNA]</scope>
    <source>
        <strain evidence="4 5">CBS 114723</strain>
    </source>
</reference>
<dbReference type="STRING" id="1035309.A0A2C5WZW5"/>
<dbReference type="PANTHER" id="PTHR13097:SF7">
    <property type="entry name" value="GENERAL TRANSCRIPTION FACTOR IIE SUBUNIT 1"/>
    <property type="match status" value="1"/>
</dbReference>
<evidence type="ECO:0000259" key="3">
    <source>
        <dbReference type="PROSITE" id="PS51344"/>
    </source>
</evidence>
<dbReference type="SMART" id="SM00531">
    <property type="entry name" value="TFIIE"/>
    <property type="match status" value="1"/>
</dbReference>
<accession>A0A2C5WZW5</accession>
<evidence type="ECO:0000313" key="4">
    <source>
        <dbReference type="EMBL" id="PHH51406.1"/>
    </source>
</evidence>
<dbReference type="InterPro" id="IPR002853">
    <property type="entry name" value="TFIIE_asu"/>
</dbReference>
<dbReference type="Pfam" id="PF02002">
    <property type="entry name" value="TFIIE_alpha"/>
    <property type="match status" value="1"/>
</dbReference>
<keyword evidence="5" id="KW-1185">Reference proteome</keyword>
<gene>
    <name evidence="4" type="primary">tfa1</name>
    <name evidence="4" type="ORF">CFIMG_003262RA</name>
</gene>
<dbReference type="PROSITE" id="PS51344">
    <property type="entry name" value="HTH_TFE_IIE"/>
    <property type="match status" value="1"/>
</dbReference>
<dbReference type="InterPro" id="IPR017919">
    <property type="entry name" value="TFIIE/TFIIEa_HTH"/>
</dbReference>
<sequence>MDLAQNLVRMVTRAFYETRHIIIVDAVITHSALRDNDLAYIMSMNIKDLHKLVGKLLEERLIHKFGRPELREGQTRPVTQTYYYIDYRQTLDAIKWRVYTITKDIQGNSITITEKKEYFCNTCGADYTNLEVFSSFDESAGFLCERCGSPLVHDLERNATGHEQSTRMNNQINFITERLQQIDGVFVPDNNFEHALANSRPVLRDTSNPGATSMPVDIGISRPTAVKGLANTGPKSLEVSISASDGPTDAEIAAEKTRKEKIAQQNALPSWMSNSTVTGDSFSANANDDSSLPVIKPEEDDKAALAAQADANKDHAAIDDYFLRLKEEQERLKLQDEEEGSDEDEDDFEDVVAAVTIDAPSIAVPDLDDGRLAKKVKLEEPVSDESEDDDMEFEDV</sequence>